<feature type="compositionally biased region" description="Polar residues" evidence="1">
    <location>
        <begin position="540"/>
        <end position="551"/>
    </location>
</feature>
<gene>
    <name evidence="2" type="ORF">Cvel_9453</name>
</gene>
<name>A0A0G4HYC5_9ALVE</name>
<evidence type="ECO:0000313" key="2">
    <source>
        <dbReference type="EMBL" id="CEM49525.1"/>
    </source>
</evidence>
<dbReference type="EMBL" id="CDMZ01004364">
    <property type="protein sequence ID" value="CEM49525.1"/>
    <property type="molecule type" value="Genomic_DNA"/>
</dbReference>
<dbReference type="AlphaFoldDB" id="A0A0G4HYC5"/>
<feature type="compositionally biased region" description="Basic and acidic residues" evidence="1">
    <location>
        <begin position="527"/>
        <end position="539"/>
    </location>
</feature>
<proteinExistence type="predicted"/>
<feature type="compositionally biased region" description="Low complexity" evidence="1">
    <location>
        <begin position="297"/>
        <end position="323"/>
    </location>
</feature>
<feature type="region of interest" description="Disordered" evidence="1">
    <location>
        <begin position="992"/>
        <end position="1050"/>
    </location>
</feature>
<accession>A0A0G4HYC5</accession>
<evidence type="ECO:0000256" key="1">
    <source>
        <dbReference type="SAM" id="MobiDB-lite"/>
    </source>
</evidence>
<feature type="compositionally biased region" description="Basic and acidic residues" evidence="1">
    <location>
        <begin position="1013"/>
        <end position="1027"/>
    </location>
</feature>
<reference evidence="2" key="1">
    <citation type="submission" date="2014-11" db="EMBL/GenBank/DDBJ databases">
        <authorList>
            <person name="Otto D Thomas"/>
            <person name="Naeem Raeece"/>
        </authorList>
    </citation>
    <scope>NUCLEOTIDE SEQUENCE</scope>
</reference>
<organism evidence="2">
    <name type="scientific">Chromera velia CCMP2878</name>
    <dbReference type="NCBI Taxonomy" id="1169474"/>
    <lineage>
        <taxon>Eukaryota</taxon>
        <taxon>Sar</taxon>
        <taxon>Alveolata</taxon>
        <taxon>Colpodellida</taxon>
        <taxon>Chromeraceae</taxon>
        <taxon>Chromera</taxon>
    </lineage>
</organism>
<dbReference type="VEuPathDB" id="CryptoDB:Cvel_9453"/>
<feature type="region of interest" description="Disordered" evidence="1">
    <location>
        <begin position="520"/>
        <end position="553"/>
    </location>
</feature>
<sequence length="1077" mass="114247">MTAVLIDGWSERDLAQFSVNVGDAAVANGINSISLSNMSSAGGQGNCSGVLRTFFSRLRNALTPSLQLSVLEIDLMTVQLSQGLTEEIEMLIWRCFYLTKEGSPLLRVVFREPGEVHTAATVAAGEGVVGIGGGTLLHSAEKERILSATRVCDLAAQWNGGNFGETCELSPCTSNRHLYLLTSVCRAAKRGAADSLKSLSLSGTFSEETLVEFLEAFLECLGELPSLSLFSLRDCPFVQLTPETEARVCALLHKCARSVPSRSRGGSIERGASDSVTAAECGVPLEQRSTSRDGTVSLSVSSSSNTAPPPTSSTSSAAAAAAAGGTSGPCSGSGFDFLPLHLDLHGDALDPSALERLEQMQWELKLVKPLCEMAALGRCPSVLAVASSAFSDSQLEEVTEVLRSVPAEAVIRSLRVVSLREGCAEGAVTPSEDDDGGVRSRRVVPRESPLTDKGVTPFLSVLLEKLNNKTGGGGGGEATEGGRCALRRVEIGRLPSLTDSVVPLLSSLLKCIGAPSAAQKLSTTANKAERGRERERESETAGSITVGQGQSLMEAGGGQNGFVSVSRASGLTESARMLLKREETELRHFLPLLHRVRCAGGGGQEEVESGEVKEEGGAFVPLLTELLLDGGDALGNAHLFRLAEAIRLKCPASRRSFVNGLTTLQLWKGRWTDMAVKTFLEAIQTDLDASSSLTSISLVACPLLSPVIVQSLCSIVGSLSAVAEVPVESARRELEVVMVGRGAEWTGPLQTLRETTREANVRLKLRSFERALQSACSGSGGEGEGGGVGALRHLDCPAFFQDRHMEELARMIDRAPEGAVDGLESICVHDKGMSPAGLLAVLRAFSKKTAESPHLKLERVEVRGFCFWERSYERTHGASALAMLVAEIRKRKIRRQNEEAVRAIMEEVEGMKPVPHLPPGLFVSPKLSASPSPSPSCPSFPTLPSSSTMCSSSANVLIDTNEAVREVELDLSIIESAPSVGLNQSVSGVAETEGEAGGGCRPSSNAVFLGGQQEEKRKEGEVAREGETGEDGTSTPPFSPESARRVGESLARAKERLEEIFQSAPTELFMYRPTLTG</sequence>
<protein>
    <submittedName>
        <fullName evidence="2">Uncharacterized protein</fullName>
    </submittedName>
</protein>
<feature type="region of interest" description="Disordered" evidence="1">
    <location>
        <begin position="283"/>
        <end position="323"/>
    </location>
</feature>